<dbReference type="EMBL" id="JAAQHG020000011">
    <property type="protein sequence ID" value="KAL1587264.1"/>
    <property type="molecule type" value="Genomic_DNA"/>
</dbReference>
<comment type="caution">
    <text evidence="12">The sequence shown here is derived from an EMBL/GenBank/DDBJ whole genome shotgun (WGS) entry which is preliminary data.</text>
</comment>
<evidence type="ECO:0000313" key="13">
    <source>
        <dbReference type="Proteomes" id="UP000803884"/>
    </source>
</evidence>
<evidence type="ECO:0000256" key="6">
    <source>
        <dbReference type="ARBA" id="ARBA00023034"/>
    </source>
</evidence>
<evidence type="ECO:0000259" key="11">
    <source>
        <dbReference type="Pfam" id="PF20671"/>
    </source>
</evidence>
<dbReference type="AlphaFoldDB" id="A0AB34KQL6"/>
<dbReference type="RefSeq" id="XP_069230369.1">
    <property type="nucleotide sequence ID" value="XM_069372943.1"/>
</dbReference>
<evidence type="ECO:0000256" key="8">
    <source>
        <dbReference type="ARBA" id="ARBA00031339"/>
    </source>
</evidence>
<dbReference type="GO" id="GO:0006891">
    <property type="term" value="P:intra-Golgi vesicle-mediated transport"/>
    <property type="evidence" value="ECO:0007669"/>
    <property type="project" value="TreeGrafter"/>
</dbReference>
<gene>
    <name evidence="12" type="ORF">WHR41_04337</name>
</gene>
<dbReference type="PANTHER" id="PTHR13302">
    <property type="entry name" value="CONSERVED OLIGOMERIC GOLGI COMPLEX COMPONENT 3"/>
    <property type="match status" value="1"/>
</dbReference>
<evidence type="ECO:0000313" key="12">
    <source>
        <dbReference type="EMBL" id="KAL1587264.1"/>
    </source>
</evidence>
<comment type="similarity">
    <text evidence="2">Belongs to the COG3 family.</text>
</comment>
<evidence type="ECO:0000256" key="1">
    <source>
        <dbReference type="ARBA" id="ARBA00004395"/>
    </source>
</evidence>
<evidence type="ECO:0000256" key="4">
    <source>
        <dbReference type="ARBA" id="ARBA00022448"/>
    </source>
</evidence>
<evidence type="ECO:0000256" key="5">
    <source>
        <dbReference type="ARBA" id="ARBA00022927"/>
    </source>
</evidence>
<dbReference type="InterPro" id="IPR007265">
    <property type="entry name" value="COG_su3"/>
</dbReference>
<sequence>MDDAWFHDYTNVRAQQQPASERPATHKRRSSLLQQPADNKADVVVEPIVEANEDEQDPWRIGPPQATVARRAQSYSDFYHVVTEFAAKEDTLQRKGSLDASAQQESSAGTELGFEDDFATLEDHLLDESHAHYDRYAEELLLTESQLGGLLSSTDDTLELLSSLSASFEAVAAQTEAFRQQCESLVTERRRLTGLADAIEDNARYYTYLEPMTRRLNAPGAANLVKGKDFPEMLSSLDSCLVYMEGHPKQLESATYRAKYRLLLTRGLTLIRHHFTRTLGDIANDIAQRIQGGQLKETTHSALLYAKFRVPAPEMKSLGVEIQKRAVPTPDDVDAEREPEYAGLMRELYQSYSTTRGRLILPLVSRKMAEVASTPQQSDVLAFSKSAISFMRGICLDEHELWFEWFESDGALYDFLESLMEPMYDYLRPRTIHETKLEKLCELCATIQARYMDVDADDDDDDSDVASSVMSPNANGKYNTARKLDFASLVQPALEDAQTRLVFLALGVLRDGIENYKAQTKDLEWPKPNATTANGHKRGPVLSGRRTSATKTPKSPNVDAENSDDAESMFSTALNSHSTSSHGKKDWYPTLPKALWLLRRIYRLVHSSVFDDLAHRIVHSTTLSLMSASHQISSKTSSPANGQLFLLTHLLHLKQQIVAFDIEFVPPEVEFDFSSVTNTFYELRDRGTLWNPTSWYRLVSGAVGGGLLPRVVENMFDAKAELDGQLRAVINDYVNASAAHILAPLSPESVAAGSKPGVKDEDRFDALKAVRTVRGLAERNAPLLRVKLEEFLADDRRTLETLVMAVRDQVVLGYEEFFDGWIEQQGGERKVSRKGKGRESDVLGPEVFGEIVGRVFEIKALDEVGDGDGS</sequence>
<feature type="compositionally biased region" description="Polar residues" evidence="9">
    <location>
        <begin position="545"/>
        <end position="555"/>
    </location>
</feature>
<dbReference type="Pfam" id="PF20671">
    <property type="entry name" value="COG3_C"/>
    <property type="match status" value="1"/>
</dbReference>
<evidence type="ECO:0000256" key="9">
    <source>
        <dbReference type="SAM" id="MobiDB-lite"/>
    </source>
</evidence>
<dbReference type="InterPro" id="IPR048320">
    <property type="entry name" value="COG3_N"/>
</dbReference>
<keyword evidence="4" id="KW-0813">Transport</keyword>
<dbReference type="InterPro" id="IPR048685">
    <property type="entry name" value="COG3_C"/>
</dbReference>
<feature type="domain" description="Conserved oligomeric Golgi complex subunit 3 N-terminal" evidence="10">
    <location>
        <begin position="136"/>
        <end position="279"/>
    </location>
</feature>
<dbReference type="GO" id="GO:0006886">
    <property type="term" value="P:intracellular protein transport"/>
    <property type="evidence" value="ECO:0007669"/>
    <property type="project" value="InterPro"/>
</dbReference>
<dbReference type="GO" id="GO:0007030">
    <property type="term" value="P:Golgi organization"/>
    <property type="evidence" value="ECO:0007669"/>
    <property type="project" value="TreeGrafter"/>
</dbReference>
<feature type="domain" description="Conserved oligomeric Golgi complex subunit 3 C-terminal" evidence="11">
    <location>
        <begin position="301"/>
        <end position="676"/>
    </location>
</feature>
<dbReference type="PANTHER" id="PTHR13302:SF8">
    <property type="entry name" value="CONSERVED OLIGOMERIC GOLGI COMPLEX SUBUNIT 3"/>
    <property type="match status" value="1"/>
</dbReference>
<evidence type="ECO:0000259" key="10">
    <source>
        <dbReference type="Pfam" id="PF04136"/>
    </source>
</evidence>
<dbReference type="Pfam" id="PF04136">
    <property type="entry name" value="COG3_N"/>
    <property type="match status" value="1"/>
</dbReference>
<dbReference type="Proteomes" id="UP000803884">
    <property type="component" value="Unassembled WGS sequence"/>
</dbReference>
<evidence type="ECO:0000256" key="3">
    <source>
        <dbReference type="ARBA" id="ARBA00020976"/>
    </source>
</evidence>
<dbReference type="GeneID" id="96005781"/>
<accession>A0AB34KQL6</accession>
<dbReference type="GO" id="GO:0000139">
    <property type="term" value="C:Golgi membrane"/>
    <property type="evidence" value="ECO:0007669"/>
    <property type="project" value="UniProtKB-SubCell"/>
</dbReference>
<dbReference type="GO" id="GO:0005801">
    <property type="term" value="C:cis-Golgi network"/>
    <property type="evidence" value="ECO:0007669"/>
    <property type="project" value="InterPro"/>
</dbReference>
<reference evidence="12 13" key="1">
    <citation type="journal article" date="2020" name="Microbiol. Resour. Announc.">
        <title>Draft Genome Sequence of a Cladosporium Species Isolated from the Mesophotic Ascidian Didemnum maculosum.</title>
        <authorList>
            <person name="Gioti A."/>
            <person name="Siaperas R."/>
            <person name="Nikolaivits E."/>
            <person name="Le Goff G."/>
            <person name="Ouazzani J."/>
            <person name="Kotoulas G."/>
            <person name="Topakas E."/>
        </authorList>
    </citation>
    <scope>NUCLEOTIDE SEQUENCE [LARGE SCALE GENOMIC DNA]</scope>
    <source>
        <strain evidence="12 13">TM138-S3</strain>
    </source>
</reference>
<dbReference type="GO" id="GO:0017119">
    <property type="term" value="C:Golgi transport complex"/>
    <property type="evidence" value="ECO:0007669"/>
    <property type="project" value="TreeGrafter"/>
</dbReference>
<feature type="region of interest" description="Disordered" evidence="9">
    <location>
        <begin position="1"/>
        <end position="41"/>
    </location>
</feature>
<evidence type="ECO:0000256" key="7">
    <source>
        <dbReference type="ARBA" id="ARBA00023136"/>
    </source>
</evidence>
<keyword evidence="5" id="KW-0653">Protein transport</keyword>
<proteinExistence type="inferred from homology"/>
<name>A0AB34KQL6_9PEZI</name>
<keyword evidence="6" id="KW-0333">Golgi apparatus</keyword>
<organism evidence="12 13">
    <name type="scientific">Cladosporium halotolerans</name>
    <dbReference type="NCBI Taxonomy" id="1052096"/>
    <lineage>
        <taxon>Eukaryota</taxon>
        <taxon>Fungi</taxon>
        <taxon>Dikarya</taxon>
        <taxon>Ascomycota</taxon>
        <taxon>Pezizomycotina</taxon>
        <taxon>Dothideomycetes</taxon>
        <taxon>Dothideomycetidae</taxon>
        <taxon>Cladosporiales</taxon>
        <taxon>Cladosporiaceae</taxon>
        <taxon>Cladosporium</taxon>
    </lineage>
</organism>
<comment type="subcellular location">
    <subcellularLocation>
        <location evidence="1">Golgi apparatus membrane</location>
        <topology evidence="1">Peripheral membrane protein</topology>
    </subcellularLocation>
</comment>
<protein>
    <recommendedName>
        <fullName evidence="3">Conserved oligomeric Golgi complex subunit 3</fullName>
    </recommendedName>
    <alternativeName>
        <fullName evidence="8">Component of oligomeric Golgi complex 3</fullName>
    </alternativeName>
</protein>
<feature type="region of interest" description="Disordered" evidence="9">
    <location>
        <begin position="524"/>
        <end position="566"/>
    </location>
</feature>
<evidence type="ECO:0000256" key="2">
    <source>
        <dbReference type="ARBA" id="ARBA00009936"/>
    </source>
</evidence>
<dbReference type="GO" id="GO:0006914">
    <property type="term" value="P:autophagy"/>
    <property type="evidence" value="ECO:0007669"/>
    <property type="project" value="TreeGrafter"/>
</dbReference>
<keyword evidence="13" id="KW-1185">Reference proteome</keyword>
<keyword evidence="7" id="KW-0472">Membrane</keyword>